<evidence type="ECO:0000313" key="3">
    <source>
        <dbReference type="Proteomes" id="UP001180081"/>
    </source>
</evidence>
<sequence>MNIMAGDHWTALHRQLDALAEQLQRGETQTPEQQADALAARSLQWAQPPQGRSDALQEVLAFTLGDEIYALALTHIDAVIPLKQLTPLPGTPAFVRGIVNARGRVVSVLDLRVMFALPPRGLADRNHLLILRNTEMEFGLLADRILGVQMLAPNTLQTEQAGLSGLRRNLLLGISPQQWQVLDGNRLLNEPSLVVNDYD</sequence>
<name>A0ABT8B7Q8_9NEIS</name>
<accession>A0ABT8B7Q8</accession>
<dbReference type="EMBL" id="JAUFPU010000018">
    <property type="protein sequence ID" value="MDN3577790.1"/>
    <property type="molecule type" value="Genomic_DNA"/>
</dbReference>
<dbReference type="InterPro" id="IPR036061">
    <property type="entry name" value="CheW-like_dom_sf"/>
</dbReference>
<dbReference type="PROSITE" id="PS50851">
    <property type="entry name" value="CHEW"/>
    <property type="match status" value="1"/>
</dbReference>
<dbReference type="SUPFAM" id="SSF50341">
    <property type="entry name" value="CheW-like"/>
    <property type="match status" value="1"/>
</dbReference>
<dbReference type="Gene3D" id="2.30.30.40">
    <property type="entry name" value="SH3 Domains"/>
    <property type="match status" value="1"/>
</dbReference>
<dbReference type="PANTHER" id="PTHR22617:SF23">
    <property type="entry name" value="CHEMOTAXIS PROTEIN CHEW"/>
    <property type="match status" value="1"/>
</dbReference>
<keyword evidence="3" id="KW-1185">Reference proteome</keyword>
<organism evidence="2 3">
    <name type="scientific">Chitinimonas viridis</name>
    <dbReference type="NCBI Taxonomy" id="664880"/>
    <lineage>
        <taxon>Bacteria</taxon>
        <taxon>Pseudomonadati</taxon>
        <taxon>Pseudomonadota</taxon>
        <taxon>Betaproteobacteria</taxon>
        <taxon>Neisseriales</taxon>
        <taxon>Chitinibacteraceae</taxon>
        <taxon>Chitinimonas</taxon>
    </lineage>
</organism>
<dbReference type="InterPro" id="IPR039315">
    <property type="entry name" value="CheW"/>
</dbReference>
<reference evidence="2" key="2">
    <citation type="submission" date="2023-06" db="EMBL/GenBank/DDBJ databases">
        <authorList>
            <person name="Lucena T."/>
            <person name="Sun Q."/>
        </authorList>
    </citation>
    <scope>NUCLEOTIDE SEQUENCE</scope>
    <source>
        <strain evidence="2">CECT 7703</strain>
    </source>
</reference>
<dbReference type="RefSeq" id="WP_290333203.1">
    <property type="nucleotide sequence ID" value="NZ_JAUFPU010000018.1"/>
</dbReference>
<dbReference type="Proteomes" id="UP001180081">
    <property type="component" value="Unassembled WGS sequence"/>
</dbReference>
<gene>
    <name evidence="2" type="ORF">QWZ03_13535</name>
</gene>
<dbReference type="SMART" id="SM00260">
    <property type="entry name" value="CheW"/>
    <property type="match status" value="1"/>
</dbReference>
<dbReference type="PANTHER" id="PTHR22617">
    <property type="entry name" value="CHEMOTAXIS SENSOR HISTIDINE KINASE-RELATED"/>
    <property type="match status" value="1"/>
</dbReference>
<protein>
    <submittedName>
        <fullName evidence="2">Chemotaxis protein CheW</fullName>
    </submittedName>
</protein>
<reference evidence="2" key="1">
    <citation type="journal article" date="2014" name="Int. J. Syst. Evol. Microbiol.">
        <title>Complete genome of a new Firmicutes species belonging to the dominant human colonic microbiota ('Ruminococcus bicirculans') reveals two chromosomes and a selective capacity to utilize plant glucans.</title>
        <authorList>
            <consortium name="NISC Comparative Sequencing Program"/>
            <person name="Wegmann U."/>
            <person name="Louis P."/>
            <person name="Goesmann A."/>
            <person name="Henrissat B."/>
            <person name="Duncan S.H."/>
            <person name="Flint H.J."/>
        </authorList>
    </citation>
    <scope>NUCLEOTIDE SEQUENCE</scope>
    <source>
        <strain evidence="2">CECT 7703</strain>
    </source>
</reference>
<dbReference type="Gene3D" id="2.40.50.180">
    <property type="entry name" value="CheA-289, Domain 4"/>
    <property type="match status" value="1"/>
</dbReference>
<comment type="caution">
    <text evidence="2">The sequence shown here is derived from an EMBL/GenBank/DDBJ whole genome shotgun (WGS) entry which is preliminary data.</text>
</comment>
<evidence type="ECO:0000259" key="1">
    <source>
        <dbReference type="PROSITE" id="PS50851"/>
    </source>
</evidence>
<proteinExistence type="predicted"/>
<dbReference type="InterPro" id="IPR002545">
    <property type="entry name" value="CheW-lke_dom"/>
</dbReference>
<feature type="domain" description="CheW-like" evidence="1">
    <location>
        <begin position="56"/>
        <end position="193"/>
    </location>
</feature>
<dbReference type="Pfam" id="PF01584">
    <property type="entry name" value="CheW"/>
    <property type="match status" value="1"/>
</dbReference>
<evidence type="ECO:0000313" key="2">
    <source>
        <dbReference type="EMBL" id="MDN3577790.1"/>
    </source>
</evidence>